<protein>
    <submittedName>
        <fullName evidence="2">Uncharacterized protein</fullName>
    </submittedName>
</protein>
<dbReference type="Proteomes" id="UP000726737">
    <property type="component" value="Unassembled WGS sequence"/>
</dbReference>
<proteinExistence type="predicted"/>
<name>A0A9P6PQL1_9FUNG</name>
<dbReference type="AlphaFoldDB" id="A0A9P6PQL1"/>
<sequence length="377" mass="40119">MFAFSLPNSQTSLSASRPISATASATTALPCCLPTTTASDTLPGQDAASFTLERFSRLNSTNTNSGSINSNGNSNKAHFGGAGPNLTDNTRSWSSTAGRYSSEAKEPSSWIHLSAPHHLVLVLLLRRAAQSGDPEGRPTLMIQSSQDILECVGLDGTSLRSSRLKGLVKGSMIGFQYNYFPHGSSAPEKRKFQVKFKSEADCGQCASILSRFIDNRTVSLPSDHEPNVLDATTSLNVPGPTSAPTTTIFTGIGAGAGTGTESSKSGNSGPNPPLLFSSQDFNQVFTQDVLGQQQQLSITPSVGSQPIPVVSASSLNPMSVQQQQQQPPLQTIPYNELDRLLITPDSVLQNEITSILQDPKFSERRIKLTFFLVANGA</sequence>
<evidence type="ECO:0000313" key="2">
    <source>
        <dbReference type="EMBL" id="KAG0251980.1"/>
    </source>
</evidence>
<feature type="region of interest" description="Disordered" evidence="1">
    <location>
        <begin position="61"/>
        <end position="99"/>
    </location>
</feature>
<dbReference type="GO" id="GO:0007131">
    <property type="term" value="P:reciprocal meiotic recombination"/>
    <property type="evidence" value="ECO:0007669"/>
    <property type="project" value="InterPro"/>
</dbReference>
<evidence type="ECO:0000256" key="1">
    <source>
        <dbReference type="SAM" id="MobiDB-lite"/>
    </source>
</evidence>
<keyword evidence="3" id="KW-1185">Reference proteome</keyword>
<dbReference type="EMBL" id="JAAAJA010000554">
    <property type="protein sequence ID" value="KAG0251980.1"/>
    <property type="molecule type" value="Genomic_DNA"/>
</dbReference>
<organism evidence="2 3">
    <name type="scientific">Mortierella polycephala</name>
    <dbReference type="NCBI Taxonomy" id="41804"/>
    <lineage>
        <taxon>Eukaryota</taxon>
        <taxon>Fungi</taxon>
        <taxon>Fungi incertae sedis</taxon>
        <taxon>Mucoromycota</taxon>
        <taxon>Mortierellomycotina</taxon>
        <taxon>Mortierellomycetes</taxon>
        <taxon>Mortierellales</taxon>
        <taxon>Mortierellaceae</taxon>
        <taxon>Mortierella</taxon>
    </lineage>
</organism>
<comment type="caution">
    <text evidence="2">The sequence shown here is derived from an EMBL/GenBank/DDBJ whole genome shotgun (WGS) entry which is preliminary data.</text>
</comment>
<feature type="compositionally biased region" description="Low complexity" evidence="1">
    <location>
        <begin position="61"/>
        <end position="75"/>
    </location>
</feature>
<dbReference type="OrthoDB" id="2447879at2759"/>
<evidence type="ECO:0000313" key="3">
    <source>
        <dbReference type="Proteomes" id="UP000726737"/>
    </source>
</evidence>
<dbReference type="InterPro" id="IPR004354">
    <property type="entry name" value="Meiotic_Rec114"/>
</dbReference>
<reference evidence="2" key="1">
    <citation type="journal article" date="2020" name="Fungal Divers.">
        <title>Resolving the Mortierellaceae phylogeny through synthesis of multi-gene phylogenetics and phylogenomics.</title>
        <authorList>
            <person name="Vandepol N."/>
            <person name="Liber J."/>
            <person name="Desiro A."/>
            <person name="Na H."/>
            <person name="Kennedy M."/>
            <person name="Barry K."/>
            <person name="Grigoriev I.V."/>
            <person name="Miller A.N."/>
            <person name="O'Donnell K."/>
            <person name="Stajich J.E."/>
            <person name="Bonito G."/>
        </authorList>
    </citation>
    <scope>NUCLEOTIDE SEQUENCE</scope>
    <source>
        <strain evidence="2">KOD948</strain>
    </source>
</reference>
<feature type="compositionally biased region" description="Low complexity" evidence="1">
    <location>
        <begin position="259"/>
        <end position="269"/>
    </location>
</feature>
<accession>A0A9P6PQL1</accession>
<gene>
    <name evidence="2" type="ORF">BG011_007281</name>
</gene>
<dbReference type="Pfam" id="PF03525">
    <property type="entry name" value="Meiotic_rec114"/>
    <property type="match status" value="1"/>
</dbReference>
<feature type="compositionally biased region" description="Polar residues" evidence="1">
    <location>
        <begin position="86"/>
        <end position="99"/>
    </location>
</feature>
<feature type="region of interest" description="Disordered" evidence="1">
    <location>
        <begin position="250"/>
        <end position="277"/>
    </location>
</feature>